<evidence type="ECO:0000313" key="3">
    <source>
        <dbReference type="EMBL" id="KAB1633678.1"/>
    </source>
</evidence>
<dbReference type="Gene3D" id="3.40.605.10">
    <property type="entry name" value="Aldehyde Dehydrogenase, Chain A, domain 1"/>
    <property type="match status" value="1"/>
</dbReference>
<dbReference type="InterPro" id="IPR016162">
    <property type="entry name" value="Ald_DH_N"/>
</dbReference>
<dbReference type="AlphaFoldDB" id="A0A7C8FVJ7"/>
<comment type="caution">
    <text evidence="3">The sequence shown here is derived from an EMBL/GenBank/DDBJ whole genome shotgun (WGS) entry which is preliminary data.</text>
</comment>
<evidence type="ECO:0000313" key="4">
    <source>
        <dbReference type="Proteomes" id="UP000481339"/>
    </source>
</evidence>
<evidence type="ECO:0000259" key="2">
    <source>
        <dbReference type="Pfam" id="PF00171"/>
    </source>
</evidence>
<feature type="domain" description="Aldehyde dehydrogenase" evidence="2">
    <location>
        <begin position="5"/>
        <end position="453"/>
    </location>
</feature>
<organism evidence="3 4">
    <name type="scientific">Pseudoclavibacter caeni</name>
    <dbReference type="NCBI Taxonomy" id="908846"/>
    <lineage>
        <taxon>Bacteria</taxon>
        <taxon>Bacillati</taxon>
        <taxon>Actinomycetota</taxon>
        <taxon>Actinomycetes</taxon>
        <taxon>Micrococcales</taxon>
        <taxon>Microbacteriaceae</taxon>
        <taxon>Pseudoclavibacter</taxon>
    </lineage>
</organism>
<reference evidence="3 4" key="1">
    <citation type="submission" date="2019-09" db="EMBL/GenBank/DDBJ databases">
        <title>Phylogeny of genus Pseudoclavibacter and closely related genus.</title>
        <authorList>
            <person name="Li Y."/>
        </authorList>
    </citation>
    <scope>NUCLEOTIDE SEQUENCE [LARGE SCALE GENOMIC DNA]</scope>
    <source>
        <strain evidence="3 4">JCM 16921</strain>
    </source>
</reference>
<dbReference type="InterPro" id="IPR016163">
    <property type="entry name" value="Ald_DH_C"/>
</dbReference>
<dbReference type="InterPro" id="IPR047110">
    <property type="entry name" value="GABD/Sad-like"/>
</dbReference>
<dbReference type="GO" id="GO:0004777">
    <property type="term" value="F:succinate-semialdehyde dehydrogenase (NAD+) activity"/>
    <property type="evidence" value="ECO:0007669"/>
    <property type="project" value="TreeGrafter"/>
</dbReference>
<dbReference type="PANTHER" id="PTHR43217:SF2">
    <property type="entry name" value="SUCCINATE-SEMIALDEHYDE DEHYDROGENASE [NADP(+)]"/>
    <property type="match status" value="1"/>
</dbReference>
<sequence>MAYISRNPYTEQVEHKYASISDAELESRLALAHQRFLTWCETPVPERCETLRRLAAAMTERRDALAEVLTRDMGKLKAEALAEVDGCIATSVWYADNGVRLLRPRREHGVNYKGGVYEIVPTPTGVVYAVEPWNFPYSQVTRVLVPQLLVGNTVVLKHASIVPTAAVTLERLVEEIAGPGLLVNLFISHAQSAAVIADDRVAGVALTGSEGAGAIVASQAGAALKRSTLELGGSDALIVLEDADVARTAAWAVRGRHRNSGQVCVSSKRMIVLDAVYDAFVAAYRKGVAGLVAGDPLDPATTYAPLSSEQARADLQAQVERAVAAGATAEEVDIPLPDHGWFMRPVILTGVTPDNPAYAEEFFGPVTQLYRVADEEAAIRLANDTPYGLGGSVFTGDEARGRRVALRLDTGMVAINRPVIGGADTPFGGTKRSGYGREYTDLGLYEFVNQKVIGAGEIAG</sequence>
<protein>
    <submittedName>
        <fullName evidence="3">Aldehyde dehydrogenase family protein</fullName>
    </submittedName>
</protein>
<dbReference type="RefSeq" id="WP_158035503.1">
    <property type="nucleotide sequence ID" value="NZ_BAAAZV010000018.1"/>
</dbReference>
<dbReference type="EMBL" id="WBKA01000001">
    <property type="protein sequence ID" value="KAB1633678.1"/>
    <property type="molecule type" value="Genomic_DNA"/>
</dbReference>
<dbReference type="Gene3D" id="3.40.309.10">
    <property type="entry name" value="Aldehyde Dehydrogenase, Chain A, domain 2"/>
    <property type="match status" value="1"/>
</dbReference>
<keyword evidence="1" id="KW-0560">Oxidoreductase</keyword>
<evidence type="ECO:0000256" key="1">
    <source>
        <dbReference type="ARBA" id="ARBA00023002"/>
    </source>
</evidence>
<name>A0A7C8FVJ7_9MICO</name>
<dbReference type="OrthoDB" id="6882680at2"/>
<dbReference type="PANTHER" id="PTHR43217">
    <property type="entry name" value="SUCCINATE SEMIALDEHYDE DEHYDROGENASE [NAD(P)+] SAD"/>
    <property type="match status" value="1"/>
</dbReference>
<proteinExistence type="predicted"/>
<dbReference type="SUPFAM" id="SSF53720">
    <property type="entry name" value="ALDH-like"/>
    <property type="match status" value="1"/>
</dbReference>
<dbReference type="Pfam" id="PF00171">
    <property type="entry name" value="Aldedh"/>
    <property type="match status" value="1"/>
</dbReference>
<keyword evidence="4" id="KW-1185">Reference proteome</keyword>
<gene>
    <name evidence="3" type="ORF">F8O02_01765</name>
</gene>
<dbReference type="Proteomes" id="UP000481339">
    <property type="component" value="Unassembled WGS sequence"/>
</dbReference>
<accession>A0A7C8FVJ7</accession>
<dbReference type="InterPro" id="IPR015590">
    <property type="entry name" value="Aldehyde_DH_dom"/>
</dbReference>
<dbReference type="InterPro" id="IPR016161">
    <property type="entry name" value="Ald_DH/histidinol_DH"/>
</dbReference>